<sequence length="55" mass="6489">MNFKIGMMVTVIDEADAMKNQIGVVVYFDKKRDRILIRFGGQQQLYYAPNQLKEY</sequence>
<evidence type="ECO:0008006" key="3">
    <source>
        <dbReference type="Google" id="ProtNLM"/>
    </source>
</evidence>
<gene>
    <name evidence="1" type="ORF">ACFQAV_05010</name>
</gene>
<accession>A0ABW1RJB6</accession>
<organism evidence="1 2">
    <name type="scientific">Companilactobacillus huachuanensis</name>
    <dbReference type="NCBI Taxonomy" id="2559914"/>
    <lineage>
        <taxon>Bacteria</taxon>
        <taxon>Bacillati</taxon>
        <taxon>Bacillota</taxon>
        <taxon>Bacilli</taxon>
        <taxon>Lactobacillales</taxon>
        <taxon>Lactobacillaceae</taxon>
        <taxon>Companilactobacillus</taxon>
    </lineage>
</organism>
<keyword evidence="2" id="KW-1185">Reference proteome</keyword>
<name>A0ABW1RJB6_9LACO</name>
<evidence type="ECO:0000313" key="1">
    <source>
        <dbReference type="EMBL" id="MFC6176186.1"/>
    </source>
</evidence>
<reference evidence="2" key="1">
    <citation type="journal article" date="2019" name="Int. J. Syst. Evol. Microbiol.">
        <title>The Global Catalogue of Microorganisms (GCM) 10K type strain sequencing project: providing services to taxonomists for standard genome sequencing and annotation.</title>
        <authorList>
            <consortium name="The Broad Institute Genomics Platform"/>
            <consortium name="The Broad Institute Genome Sequencing Center for Infectious Disease"/>
            <person name="Wu L."/>
            <person name="Ma J."/>
        </authorList>
    </citation>
    <scope>NUCLEOTIDE SEQUENCE [LARGE SCALE GENOMIC DNA]</scope>
    <source>
        <strain evidence="2">CCM 8927</strain>
    </source>
</reference>
<dbReference type="Proteomes" id="UP001596288">
    <property type="component" value="Unassembled WGS sequence"/>
</dbReference>
<dbReference type="RefSeq" id="WP_171000431.1">
    <property type="nucleotide sequence ID" value="NZ_BJDF01000002.1"/>
</dbReference>
<proteinExistence type="predicted"/>
<evidence type="ECO:0000313" key="2">
    <source>
        <dbReference type="Proteomes" id="UP001596288"/>
    </source>
</evidence>
<protein>
    <recommendedName>
        <fullName evidence="3">DUF2187 domain-containing protein</fullName>
    </recommendedName>
</protein>
<comment type="caution">
    <text evidence="1">The sequence shown here is derived from an EMBL/GenBank/DDBJ whole genome shotgun (WGS) entry which is preliminary data.</text>
</comment>
<dbReference type="EMBL" id="JBHSSF010000011">
    <property type="protein sequence ID" value="MFC6176186.1"/>
    <property type="molecule type" value="Genomic_DNA"/>
</dbReference>